<dbReference type="InterPro" id="IPR036259">
    <property type="entry name" value="MFS_trans_sf"/>
</dbReference>
<dbReference type="AlphaFoldDB" id="U7V908"/>
<reference evidence="2 3" key="1">
    <citation type="submission" date="2013-08" db="EMBL/GenBank/DDBJ databases">
        <authorList>
            <person name="Weinstock G."/>
            <person name="Sodergren E."/>
            <person name="Wylie T."/>
            <person name="Fulton L."/>
            <person name="Fulton R."/>
            <person name="Fronick C."/>
            <person name="O'Laughlin M."/>
            <person name="Godfrey J."/>
            <person name="Miner T."/>
            <person name="Herter B."/>
            <person name="Appelbaum E."/>
            <person name="Cordes M."/>
            <person name="Lek S."/>
            <person name="Wollam A."/>
            <person name="Pepin K.H."/>
            <person name="Palsikar V.B."/>
            <person name="Mitreva M."/>
            <person name="Wilson R.K."/>
        </authorList>
    </citation>
    <scope>NUCLEOTIDE SEQUENCE [LARGE SCALE GENOMIC DNA]</scope>
    <source>
        <strain evidence="2 3">ATCC BAA-474</strain>
    </source>
</reference>
<keyword evidence="3" id="KW-1185">Reference proteome</keyword>
<dbReference type="EMBL" id="AXZF01000089">
    <property type="protein sequence ID" value="ERT68035.1"/>
    <property type="molecule type" value="Genomic_DNA"/>
</dbReference>
<gene>
    <name evidence="2" type="ORF">HMPREF0202_02070</name>
</gene>
<dbReference type="Proteomes" id="UP000017081">
    <property type="component" value="Unassembled WGS sequence"/>
</dbReference>
<feature type="transmembrane region" description="Helical" evidence="1">
    <location>
        <begin position="7"/>
        <end position="27"/>
    </location>
</feature>
<comment type="caution">
    <text evidence="2">The sequence shown here is derived from an EMBL/GenBank/DDBJ whole genome shotgun (WGS) entry which is preliminary data.</text>
</comment>
<keyword evidence="1" id="KW-0812">Transmembrane</keyword>
<dbReference type="SUPFAM" id="SSF103473">
    <property type="entry name" value="MFS general substrate transporter"/>
    <property type="match status" value="1"/>
</dbReference>
<dbReference type="STRING" id="1319815.HMPREF0202_02070"/>
<keyword evidence="1" id="KW-1133">Transmembrane helix</keyword>
<dbReference type="RefSeq" id="WP_023051603.1">
    <property type="nucleotide sequence ID" value="NZ_CP173060.2"/>
</dbReference>
<evidence type="ECO:0000313" key="3">
    <source>
        <dbReference type="Proteomes" id="UP000017081"/>
    </source>
</evidence>
<name>U7V908_9FUSO</name>
<keyword evidence="1" id="KW-0472">Membrane</keyword>
<evidence type="ECO:0000256" key="1">
    <source>
        <dbReference type="SAM" id="Phobius"/>
    </source>
</evidence>
<evidence type="ECO:0000313" key="2">
    <source>
        <dbReference type="EMBL" id="ERT68035.1"/>
    </source>
</evidence>
<proteinExistence type="predicted"/>
<accession>U7V908</accession>
<organism evidence="2 3">
    <name type="scientific">Cetobacterium somerae ATCC BAA-474</name>
    <dbReference type="NCBI Taxonomy" id="1319815"/>
    <lineage>
        <taxon>Bacteria</taxon>
        <taxon>Fusobacteriati</taxon>
        <taxon>Fusobacteriota</taxon>
        <taxon>Fusobacteriia</taxon>
        <taxon>Fusobacteriales</taxon>
        <taxon>Fusobacteriaceae</taxon>
        <taxon>Cetobacterium</taxon>
    </lineage>
</organism>
<feature type="transmembrane region" description="Helical" evidence="1">
    <location>
        <begin position="50"/>
        <end position="70"/>
    </location>
</feature>
<evidence type="ECO:0008006" key="4">
    <source>
        <dbReference type="Google" id="ProtNLM"/>
    </source>
</evidence>
<protein>
    <recommendedName>
        <fullName evidence="4">Major facilitator superfamily (MFS) profile domain-containing protein</fullName>
    </recommendedName>
</protein>
<dbReference type="HOGENOM" id="CLU_2715017_0_0_0"/>
<sequence>MKKREFYIITGLVMFLCMGTIYSWGVFQGPLVEVLEEITGKHVSSMMSGMPYTVFLFFYAFSMPITGLFIKK</sequence>
<dbReference type="eggNOG" id="COG2814">
    <property type="taxonomic scope" value="Bacteria"/>
</dbReference>